<name>A0A3S3Q0G0_9MAGN</name>
<dbReference type="Gene3D" id="3.30.420.10">
    <property type="entry name" value="Ribonuclease H-like superfamily/Ribonuclease H"/>
    <property type="match status" value="1"/>
</dbReference>
<feature type="compositionally biased region" description="Basic and acidic residues" evidence="1">
    <location>
        <begin position="254"/>
        <end position="281"/>
    </location>
</feature>
<feature type="compositionally biased region" description="Polar residues" evidence="1">
    <location>
        <begin position="244"/>
        <end position="253"/>
    </location>
</feature>
<protein>
    <recommendedName>
        <fullName evidence="2">RNase H type-1 domain-containing protein</fullName>
    </recommendedName>
</protein>
<dbReference type="InterPro" id="IPR044730">
    <property type="entry name" value="RNase_H-like_dom_plant"/>
</dbReference>
<dbReference type="STRING" id="337451.A0A3S3Q0G0"/>
<dbReference type="InterPro" id="IPR012337">
    <property type="entry name" value="RNaseH-like_sf"/>
</dbReference>
<evidence type="ECO:0000259" key="2">
    <source>
        <dbReference type="Pfam" id="PF13456"/>
    </source>
</evidence>
<comment type="caution">
    <text evidence="3">The sequence shown here is derived from an EMBL/GenBank/DDBJ whole genome shotgun (WGS) entry which is preliminary data.</text>
</comment>
<dbReference type="CDD" id="cd06222">
    <property type="entry name" value="RNase_H_like"/>
    <property type="match status" value="1"/>
</dbReference>
<dbReference type="PANTHER" id="PTHR47723">
    <property type="entry name" value="OS05G0353850 PROTEIN"/>
    <property type="match status" value="1"/>
</dbReference>
<dbReference type="OrthoDB" id="597234at2759"/>
<dbReference type="Proteomes" id="UP000283530">
    <property type="component" value="Unassembled WGS sequence"/>
</dbReference>
<feature type="region of interest" description="Disordered" evidence="1">
    <location>
        <begin position="227"/>
        <end position="294"/>
    </location>
</feature>
<dbReference type="EMBL" id="QPKB01000002">
    <property type="protein sequence ID" value="RWR76325.1"/>
    <property type="molecule type" value="Genomic_DNA"/>
</dbReference>
<dbReference type="GO" id="GO:0004523">
    <property type="term" value="F:RNA-DNA hybrid ribonuclease activity"/>
    <property type="evidence" value="ECO:0007669"/>
    <property type="project" value="InterPro"/>
</dbReference>
<dbReference type="InterPro" id="IPR053151">
    <property type="entry name" value="RNase_H-like"/>
</dbReference>
<dbReference type="SUPFAM" id="SSF53098">
    <property type="entry name" value="Ribonuclease H-like"/>
    <property type="match status" value="1"/>
</dbReference>
<reference evidence="3 4" key="1">
    <citation type="journal article" date="2019" name="Nat. Plants">
        <title>Stout camphor tree genome fills gaps in understanding of flowering plant genome evolution.</title>
        <authorList>
            <person name="Chaw S.M."/>
            <person name="Liu Y.C."/>
            <person name="Wu Y.W."/>
            <person name="Wang H.Y."/>
            <person name="Lin C.I."/>
            <person name="Wu C.S."/>
            <person name="Ke H.M."/>
            <person name="Chang L.Y."/>
            <person name="Hsu C.Y."/>
            <person name="Yang H.T."/>
            <person name="Sudianto E."/>
            <person name="Hsu M.H."/>
            <person name="Wu K.P."/>
            <person name="Wang L.N."/>
            <person name="Leebens-Mack J.H."/>
            <person name="Tsai I.J."/>
        </authorList>
    </citation>
    <scope>NUCLEOTIDE SEQUENCE [LARGE SCALE GENOMIC DNA]</scope>
    <source>
        <strain evidence="4">cv. Chaw 1501</strain>
        <tissue evidence="3">Young leaves</tissue>
    </source>
</reference>
<feature type="compositionally biased region" description="Polar residues" evidence="1">
    <location>
        <begin position="227"/>
        <end position="237"/>
    </location>
</feature>
<dbReference type="PANTHER" id="PTHR47723:SF19">
    <property type="entry name" value="POLYNUCLEOTIDYL TRANSFERASE, RIBONUCLEASE H-LIKE SUPERFAMILY PROTEIN"/>
    <property type="match status" value="1"/>
</dbReference>
<dbReference type="GO" id="GO:0003676">
    <property type="term" value="F:nucleic acid binding"/>
    <property type="evidence" value="ECO:0007669"/>
    <property type="project" value="InterPro"/>
</dbReference>
<dbReference type="InterPro" id="IPR002156">
    <property type="entry name" value="RNaseH_domain"/>
</dbReference>
<evidence type="ECO:0000256" key="1">
    <source>
        <dbReference type="SAM" id="MobiDB-lite"/>
    </source>
</evidence>
<accession>A0A3S3Q0G0</accession>
<sequence length="294" mass="33471">MYAGPGSNLAPSPDWRMPPPPGWVKLNFDGSFNQATGKAGIGGLIRDPCGNMFMAFSAEVHAKLPLESEILVKELDVSNTQIEGVCLAIISTIQHSENLAWDLMPLWQETMTMLSSLRTWSIHYCKRSANSMADLLANLDILDTKIAFGPLKQKRDRFFSHFPLSFFHQFLPHFHQRASEHRRPPAHWQPPVHWRASTTTSLSNPVGFKLEITLKMDLGICRVDKSQQTAQVHNTTLPKRGKLRNQNPYSQRQTNEKRCRFRPKKEDHNEPNEYICNKRDQVVSSPFKEGPQGA</sequence>
<proteinExistence type="predicted"/>
<gene>
    <name evidence="3" type="ORF">CKAN_00476400</name>
</gene>
<dbReference type="InterPro" id="IPR036397">
    <property type="entry name" value="RNaseH_sf"/>
</dbReference>
<evidence type="ECO:0000313" key="3">
    <source>
        <dbReference type="EMBL" id="RWR76325.1"/>
    </source>
</evidence>
<dbReference type="Pfam" id="PF13456">
    <property type="entry name" value="RVT_3"/>
    <property type="match status" value="1"/>
</dbReference>
<evidence type="ECO:0000313" key="4">
    <source>
        <dbReference type="Proteomes" id="UP000283530"/>
    </source>
</evidence>
<dbReference type="AlphaFoldDB" id="A0A3S3Q0G0"/>
<organism evidence="3 4">
    <name type="scientific">Cinnamomum micranthum f. kanehirae</name>
    <dbReference type="NCBI Taxonomy" id="337451"/>
    <lineage>
        <taxon>Eukaryota</taxon>
        <taxon>Viridiplantae</taxon>
        <taxon>Streptophyta</taxon>
        <taxon>Embryophyta</taxon>
        <taxon>Tracheophyta</taxon>
        <taxon>Spermatophyta</taxon>
        <taxon>Magnoliopsida</taxon>
        <taxon>Magnoliidae</taxon>
        <taxon>Laurales</taxon>
        <taxon>Lauraceae</taxon>
        <taxon>Cinnamomum</taxon>
    </lineage>
</organism>
<feature type="domain" description="RNase H type-1" evidence="2">
    <location>
        <begin position="27"/>
        <end position="138"/>
    </location>
</feature>
<keyword evidence="4" id="KW-1185">Reference proteome</keyword>